<dbReference type="GO" id="GO:0005813">
    <property type="term" value="C:centrosome"/>
    <property type="evidence" value="ECO:0007669"/>
    <property type="project" value="TreeGrafter"/>
</dbReference>
<dbReference type="Pfam" id="PF19047">
    <property type="entry name" value="HOOK_N"/>
    <property type="match status" value="1"/>
</dbReference>
<reference evidence="6" key="2">
    <citation type="journal article" date="2013" name="Nat. Genet.">
        <title>The genome of the platyfish, Xiphophorus maculatus, provides insights into evolutionary adaptation and several complex traits.</title>
        <authorList>
            <person name="Schartl M."/>
            <person name="Walter R.B."/>
            <person name="Shen Y."/>
            <person name="Garcia T."/>
            <person name="Catchen J."/>
            <person name="Amores A."/>
            <person name="Braasch I."/>
            <person name="Chalopin D."/>
            <person name="Volff J.N."/>
            <person name="Lesch K.P."/>
            <person name="Bisazza A."/>
            <person name="Minx P."/>
            <person name="Hillier L."/>
            <person name="Wilson R.K."/>
            <person name="Fuerstenberg S."/>
            <person name="Boore J."/>
            <person name="Searle S."/>
            <person name="Postlethwait J.H."/>
            <person name="Warren W.C."/>
        </authorList>
    </citation>
    <scope>NUCLEOTIDE SEQUENCE [LARGE SCALE GENOMIC DNA]</scope>
    <source>
        <strain evidence="6">JP 163 A</strain>
    </source>
</reference>
<dbReference type="OMA" id="EVENLCC"/>
<dbReference type="InterPro" id="IPR001715">
    <property type="entry name" value="CH_dom"/>
</dbReference>
<dbReference type="Gene3D" id="1.10.418.10">
    <property type="entry name" value="Calponin-like domain"/>
    <property type="match status" value="1"/>
</dbReference>
<proteinExistence type="predicted"/>
<sequence>MESGDFLSSVDQFMLSPLVTWVKTFIPADEGIHLDFSDLLDGVILNKIMAQINPSAATQCPNKVCRDPGQRIQNLNFLVQQIRSYYLDNLRQLIMIPLPDVLLLGRTPYCGRFLKD</sequence>
<dbReference type="SUPFAM" id="SSF116907">
    <property type="entry name" value="Hook domain"/>
    <property type="match status" value="1"/>
</dbReference>
<dbReference type="InParanoid" id="A0A3B5PR50"/>
<reference evidence="5" key="3">
    <citation type="submission" date="2025-08" db="UniProtKB">
        <authorList>
            <consortium name="Ensembl"/>
        </authorList>
    </citation>
    <scope>IDENTIFICATION</scope>
    <source>
        <strain evidence="5">JP 163 A</strain>
    </source>
</reference>
<dbReference type="PANTHER" id="PTHR18947:SF30">
    <property type="entry name" value="GIRDIN"/>
    <property type="match status" value="1"/>
</dbReference>
<organism evidence="5 6">
    <name type="scientific">Xiphophorus maculatus</name>
    <name type="common">Southern platyfish</name>
    <name type="synonym">Platypoecilus maculatus</name>
    <dbReference type="NCBI Taxonomy" id="8083"/>
    <lineage>
        <taxon>Eukaryota</taxon>
        <taxon>Metazoa</taxon>
        <taxon>Chordata</taxon>
        <taxon>Craniata</taxon>
        <taxon>Vertebrata</taxon>
        <taxon>Euteleostomi</taxon>
        <taxon>Actinopterygii</taxon>
        <taxon>Neopterygii</taxon>
        <taxon>Teleostei</taxon>
        <taxon>Neoteleostei</taxon>
        <taxon>Acanthomorphata</taxon>
        <taxon>Ovalentaria</taxon>
        <taxon>Atherinomorphae</taxon>
        <taxon>Cyprinodontiformes</taxon>
        <taxon>Poeciliidae</taxon>
        <taxon>Poeciliinae</taxon>
        <taxon>Xiphophorus</taxon>
    </lineage>
</organism>
<dbReference type="Ensembl" id="ENSXMAT00000040450.1">
    <property type="protein sequence ID" value="ENSXMAP00000022188.1"/>
    <property type="gene ID" value="ENSXMAG00000024097.1"/>
</dbReference>
<dbReference type="PANTHER" id="PTHR18947">
    <property type="entry name" value="HOOK PROTEINS"/>
    <property type="match status" value="1"/>
</dbReference>
<evidence type="ECO:0000313" key="6">
    <source>
        <dbReference type="Proteomes" id="UP000002852"/>
    </source>
</evidence>
<dbReference type="GO" id="GO:0005737">
    <property type="term" value="C:cytoplasm"/>
    <property type="evidence" value="ECO:0007669"/>
    <property type="project" value="UniProtKB-SubCell"/>
</dbReference>
<dbReference type="GO" id="GO:0008017">
    <property type="term" value="F:microtubule binding"/>
    <property type="evidence" value="ECO:0007669"/>
    <property type="project" value="TreeGrafter"/>
</dbReference>
<dbReference type="GO" id="GO:0051959">
    <property type="term" value="F:dynein light intermediate chain binding"/>
    <property type="evidence" value="ECO:0007669"/>
    <property type="project" value="TreeGrafter"/>
</dbReference>
<accession>A0A3B5PR50</accession>
<evidence type="ECO:0000256" key="2">
    <source>
        <dbReference type="ARBA" id="ARBA00022490"/>
    </source>
</evidence>
<dbReference type="InterPro" id="IPR043936">
    <property type="entry name" value="HOOK_N"/>
</dbReference>
<name>A0A3B5PR50_XIPMA</name>
<dbReference type="PROSITE" id="PS50021">
    <property type="entry name" value="CH"/>
    <property type="match status" value="1"/>
</dbReference>
<dbReference type="InterPro" id="IPR036872">
    <property type="entry name" value="CH_dom_sf"/>
</dbReference>
<keyword evidence="2" id="KW-0963">Cytoplasm</keyword>
<reference evidence="5" key="4">
    <citation type="submission" date="2025-09" db="UniProtKB">
        <authorList>
            <consortium name="Ensembl"/>
        </authorList>
    </citation>
    <scope>IDENTIFICATION</scope>
    <source>
        <strain evidence="5">JP 163 A</strain>
    </source>
</reference>
<evidence type="ECO:0000256" key="3">
    <source>
        <dbReference type="ARBA" id="ARBA00023054"/>
    </source>
</evidence>
<reference evidence="6" key="1">
    <citation type="submission" date="2012-01" db="EMBL/GenBank/DDBJ databases">
        <authorList>
            <person name="Walter R."/>
            <person name="Schartl M."/>
            <person name="Warren W."/>
        </authorList>
    </citation>
    <scope>NUCLEOTIDE SEQUENCE [LARGE SCALE GENOMIC DNA]</scope>
    <source>
        <strain evidence="6">JP 163 A</strain>
    </source>
</reference>
<evidence type="ECO:0000313" key="5">
    <source>
        <dbReference type="Ensembl" id="ENSXMAP00000022188.1"/>
    </source>
</evidence>
<feature type="domain" description="Calponin-homology (CH)" evidence="4">
    <location>
        <begin position="12"/>
        <end position="116"/>
    </location>
</feature>
<dbReference type="AlphaFoldDB" id="A0A3B5PR50"/>
<evidence type="ECO:0000259" key="4">
    <source>
        <dbReference type="PROSITE" id="PS50021"/>
    </source>
</evidence>
<dbReference type="GO" id="GO:0031122">
    <property type="term" value="P:cytoplasmic microtubule organization"/>
    <property type="evidence" value="ECO:0007669"/>
    <property type="project" value="TreeGrafter"/>
</dbReference>
<comment type="subcellular location">
    <subcellularLocation>
        <location evidence="1">Cytoplasm</location>
    </subcellularLocation>
</comment>
<evidence type="ECO:0000256" key="1">
    <source>
        <dbReference type="ARBA" id="ARBA00004496"/>
    </source>
</evidence>
<dbReference type="GeneTree" id="ENSGT00940000155559"/>
<keyword evidence="6" id="KW-1185">Reference proteome</keyword>
<protein>
    <recommendedName>
        <fullName evidence="4">Calponin-homology (CH) domain-containing protein</fullName>
    </recommendedName>
</protein>
<dbReference type="GO" id="GO:0030705">
    <property type="term" value="P:cytoskeleton-dependent intracellular transport"/>
    <property type="evidence" value="ECO:0007669"/>
    <property type="project" value="InterPro"/>
</dbReference>
<dbReference type="Proteomes" id="UP000002852">
    <property type="component" value="Unassembled WGS sequence"/>
</dbReference>
<keyword evidence="3" id="KW-0175">Coiled coil</keyword>